<dbReference type="EMBL" id="AAACVH010000034">
    <property type="protein sequence ID" value="EAA8666975.1"/>
    <property type="molecule type" value="Genomic_DNA"/>
</dbReference>
<dbReference type="PANTHER" id="PTHR47893">
    <property type="entry name" value="REGULATORY PROTEIN PCHR"/>
    <property type="match status" value="1"/>
</dbReference>
<organism evidence="6">
    <name type="scientific">Salmonella enterica</name>
    <name type="common">Salmonella choleraesuis</name>
    <dbReference type="NCBI Taxonomy" id="28901"/>
    <lineage>
        <taxon>Bacteria</taxon>
        <taxon>Pseudomonadati</taxon>
        <taxon>Pseudomonadota</taxon>
        <taxon>Gammaproteobacteria</taxon>
        <taxon>Enterobacterales</taxon>
        <taxon>Enterobacteriaceae</taxon>
        <taxon>Salmonella</taxon>
    </lineage>
</organism>
<protein>
    <submittedName>
        <fullName evidence="6">AraC family transcriptional regulator</fullName>
    </submittedName>
</protein>
<dbReference type="PROSITE" id="PS00041">
    <property type="entry name" value="HTH_ARAC_FAMILY_1"/>
    <property type="match status" value="1"/>
</dbReference>
<comment type="caution">
    <text evidence="6">The sequence shown here is derived from an EMBL/GenBank/DDBJ whole genome shotgun (WGS) entry which is preliminary data.</text>
</comment>
<dbReference type="InterPro" id="IPR018062">
    <property type="entry name" value="HTH_AraC-typ_CS"/>
</dbReference>
<proteinExistence type="predicted"/>
<evidence type="ECO:0000313" key="5">
    <source>
        <dbReference type="EMBL" id="EAA8666975.1"/>
    </source>
</evidence>
<evidence type="ECO:0000256" key="2">
    <source>
        <dbReference type="ARBA" id="ARBA00023125"/>
    </source>
</evidence>
<dbReference type="Gene3D" id="1.10.10.60">
    <property type="entry name" value="Homeodomain-like"/>
    <property type="match status" value="1"/>
</dbReference>
<dbReference type="EMBL" id="RSMR01000055">
    <property type="protein sequence ID" value="MIK94968.1"/>
    <property type="molecule type" value="Genomic_DNA"/>
</dbReference>
<dbReference type="PANTHER" id="PTHR47893:SF1">
    <property type="entry name" value="REGULATORY PROTEIN PCHR"/>
    <property type="match status" value="1"/>
</dbReference>
<gene>
    <name evidence="6" type="ORF">KO51_26740</name>
    <name evidence="5" type="ORF">NL99_18745</name>
</gene>
<dbReference type="InterPro" id="IPR053142">
    <property type="entry name" value="PchR_regulatory_protein"/>
</dbReference>
<dbReference type="Proteomes" id="UP000839834">
    <property type="component" value="Unassembled WGS sequence"/>
</dbReference>
<reference evidence="6" key="1">
    <citation type="submission" date="2018-08" db="EMBL/GenBank/DDBJ databases">
        <authorList>
            <consortium name="GenomeTrakr network: Whole genome sequencing for foodborne pathogen traceback"/>
        </authorList>
    </citation>
    <scope>NUCLEOTIDE SEQUENCE [LARGE SCALE GENOMIC DNA]</scope>
    <source>
        <strain evidence="6">FLUFL-1338</strain>
        <strain evidence="5">FLUFL-367</strain>
    </source>
</reference>
<dbReference type="Pfam" id="PF12833">
    <property type="entry name" value="HTH_18"/>
    <property type="match status" value="1"/>
</dbReference>
<dbReference type="PROSITE" id="PS01124">
    <property type="entry name" value="HTH_ARAC_FAMILY_2"/>
    <property type="match status" value="1"/>
</dbReference>
<dbReference type="SMART" id="SM00342">
    <property type="entry name" value="HTH_ARAC"/>
    <property type="match status" value="1"/>
</dbReference>
<evidence type="ECO:0000259" key="4">
    <source>
        <dbReference type="PROSITE" id="PS01124"/>
    </source>
</evidence>
<dbReference type="InterPro" id="IPR009057">
    <property type="entry name" value="Homeodomain-like_sf"/>
</dbReference>
<evidence type="ECO:0000256" key="1">
    <source>
        <dbReference type="ARBA" id="ARBA00023015"/>
    </source>
</evidence>
<keyword evidence="3" id="KW-0804">Transcription</keyword>
<sequence>MAIFLKKEYQLDYKSLRLNQEKSGQVRFLTPENFGECYSDHIELAPDFNLIYLRYSPVCDLTIKESNNPHNSQVLVITLGLHGKSCYEATQPDPAVNFTSGYTTINAFNRCTGQRQYKSGETTAQLRLVIGEKLLHQYIGEKDANSLLGIGQLNQLLHQKTSPTSLSHASILVRLINNHSTDTNKLMLHTHSLSLLSELVGILLPQPKKNRKKLSQDEIQKLEKVQDIMLQQMEKPLTEEYLCTVVGMNKCKLREGFSYLFNTTPHKMLLEMRMRKAHLMLELGYQVAQTAWNVGYGHPNNFSIAFNNFFGYSPKFIHQKK</sequence>
<keyword evidence="1" id="KW-0805">Transcription regulation</keyword>
<accession>A0A3R0CBY2</accession>
<evidence type="ECO:0000256" key="3">
    <source>
        <dbReference type="ARBA" id="ARBA00023163"/>
    </source>
</evidence>
<dbReference type="SUPFAM" id="SSF46689">
    <property type="entry name" value="Homeodomain-like"/>
    <property type="match status" value="1"/>
</dbReference>
<dbReference type="AlphaFoldDB" id="A0A3R0CBY2"/>
<keyword evidence="2" id="KW-0238">DNA-binding</keyword>
<dbReference type="GO" id="GO:0003700">
    <property type="term" value="F:DNA-binding transcription factor activity"/>
    <property type="evidence" value="ECO:0007669"/>
    <property type="project" value="InterPro"/>
</dbReference>
<evidence type="ECO:0000313" key="6">
    <source>
        <dbReference type="EMBL" id="MIK94968.1"/>
    </source>
</evidence>
<dbReference type="Proteomes" id="UP000885283">
    <property type="component" value="Unassembled WGS sequence"/>
</dbReference>
<dbReference type="InterPro" id="IPR018060">
    <property type="entry name" value="HTH_AraC"/>
</dbReference>
<name>A0A3R0CBY2_SALER</name>
<dbReference type="GO" id="GO:0043565">
    <property type="term" value="F:sequence-specific DNA binding"/>
    <property type="evidence" value="ECO:0007669"/>
    <property type="project" value="InterPro"/>
</dbReference>
<feature type="domain" description="HTH araC/xylS-type" evidence="4">
    <location>
        <begin position="223"/>
        <end position="320"/>
    </location>
</feature>